<organism evidence="1 2">
    <name type="scientific">Nonomuraea guangzhouensis</name>
    <dbReference type="NCBI Taxonomy" id="1291555"/>
    <lineage>
        <taxon>Bacteria</taxon>
        <taxon>Bacillati</taxon>
        <taxon>Actinomycetota</taxon>
        <taxon>Actinomycetes</taxon>
        <taxon>Streptosporangiales</taxon>
        <taxon>Streptosporangiaceae</taxon>
        <taxon>Nonomuraea</taxon>
    </lineage>
</organism>
<dbReference type="RefSeq" id="WP_219537712.1">
    <property type="nucleotide sequence ID" value="NZ_JAHKRM010000040.1"/>
</dbReference>
<evidence type="ECO:0000313" key="2">
    <source>
        <dbReference type="Proteomes" id="UP001597097"/>
    </source>
</evidence>
<keyword evidence="2" id="KW-1185">Reference proteome</keyword>
<dbReference type="EMBL" id="JBHUCM010000012">
    <property type="protein sequence ID" value="MFD1537731.1"/>
    <property type="molecule type" value="Genomic_DNA"/>
</dbReference>
<comment type="caution">
    <text evidence="1">The sequence shown here is derived from an EMBL/GenBank/DDBJ whole genome shotgun (WGS) entry which is preliminary data.</text>
</comment>
<reference evidence="2" key="1">
    <citation type="journal article" date="2019" name="Int. J. Syst. Evol. Microbiol.">
        <title>The Global Catalogue of Microorganisms (GCM) 10K type strain sequencing project: providing services to taxonomists for standard genome sequencing and annotation.</title>
        <authorList>
            <consortium name="The Broad Institute Genomics Platform"/>
            <consortium name="The Broad Institute Genome Sequencing Center for Infectious Disease"/>
            <person name="Wu L."/>
            <person name="Ma J."/>
        </authorList>
    </citation>
    <scope>NUCLEOTIDE SEQUENCE [LARGE SCALE GENOMIC DNA]</scope>
    <source>
        <strain evidence="2">CGMCC 1.15399</strain>
    </source>
</reference>
<gene>
    <name evidence="1" type="ORF">ACFSJ0_11835</name>
</gene>
<sequence length="51" mass="5390">MSPTVRIASHATWAAEFAGRSIVTCPVGGMMLRLVTATKAMKPFTQIGPTV</sequence>
<dbReference type="Proteomes" id="UP001597097">
    <property type="component" value="Unassembled WGS sequence"/>
</dbReference>
<evidence type="ECO:0000313" key="1">
    <source>
        <dbReference type="EMBL" id="MFD1537731.1"/>
    </source>
</evidence>
<accession>A0ABW4G6T5</accession>
<protein>
    <submittedName>
        <fullName evidence="1">Uncharacterized protein</fullName>
    </submittedName>
</protein>
<proteinExistence type="predicted"/>
<name>A0ABW4G6T5_9ACTN</name>